<keyword evidence="3" id="KW-1185">Reference proteome</keyword>
<dbReference type="Proteomes" id="UP001227101">
    <property type="component" value="Chromosome"/>
</dbReference>
<feature type="transmembrane region" description="Helical" evidence="1">
    <location>
        <begin position="86"/>
        <end position="102"/>
    </location>
</feature>
<evidence type="ECO:0000313" key="2">
    <source>
        <dbReference type="EMBL" id="WIV59177.1"/>
    </source>
</evidence>
<sequence>MTTLNGLPAHVLLVHAIVVLLPLAALLLVLSAVWPAARRKLAGPNALLSLLVVVLVPITTDAGEWLERRVAPSPLVRTHTELGDTALWVAIPVAVLASVIWWRRRESLSIGLSATQPAAGHDSGWTVVTSRVTTPRRTFLAPASKAVTVVIAVLAVVAAGAACYDIYRIGDSGAQASWQGQFTAAAPRPSH</sequence>
<dbReference type="RefSeq" id="WP_285456667.1">
    <property type="nucleotide sequence ID" value="NZ_CP127173.1"/>
</dbReference>
<evidence type="ECO:0000313" key="3">
    <source>
        <dbReference type="Proteomes" id="UP001227101"/>
    </source>
</evidence>
<protein>
    <submittedName>
        <fullName evidence="2">Uncharacterized protein</fullName>
    </submittedName>
</protein>
<reference evidence="2 3" key="1">
    <citation type="submission" date="2023-06" db="EMBL/GenBank/DDBJ databases">
        <authorList>
            <person name="Oyuntsetseg B."/>
            <person name="Kim S.B."/>
        </authorList>
    </citation>
    <scope>NUCLEOTIDE SEQUENCE [LARGE SCALE GENOMIC DNA]</scope>
    <source>
        <strain evidence="2 3">2-2</strain>
    </source>
</reference>
<feature type="transmembrane region" description="Helical" evidence="1">
    <location>
        <begin position="146"/>
        <end position="167"/>
    </location>
</feature>
<proteinExistence type="predicted"/>
<keyword evidence="1" id="KW-0812">Transmembrane</keyword>
<gene>
    <name evidence="2" type="ORF">QP939_11370</name>
</gene>
<organism evidence="2 3">
    <name type="scientific">Amycolatopsis nalaikhensis</name>
    <dbReference type="NCBI Taxonomy" id="715472"/>
    <lineage>
        <taxon>Bacteria</taxon>
        <taxon>Bacillati</taxon>
        <taxon>Actinomycetota</taxon>
        <taxon>Actinomycetes</taxon>
        <taxon>Pseudonocardiales</taxon>
        <taxon>Pseudonocardiaceae</taxon>
        <taxon>Amycolatopsis</taxon>
    </lineage>
</organism>
<dbReference type="EMBL" id="CP127173">
    <property type="protein sequence ID" value="WIV59177.1"/>
    <property type="molecule type" value="Genomic_DNA"/>
</dbReference>
<feature type="transmembrane region" description="Helical" evidence="1">
    <location>
        <begin position="12"/>
        <end position="34"/>
    </location>
</feature>
<keyword evidence="1" id="KW-1133">Transmembrane helix</keyword>
<name>A0ABY8XU75_9PSEU</name>
<evidence type="ECO:0000256" key="1">
    <source>
        <dbReference type="SAM" id="Phobius"/>
    </source>
</evidence>
<keyword evidence="1" id="KW-0472">Membrane</keyword>
<accession>A0ABY8XU75</accession>
<feature type="transmembrane region" description="Helical" evidence="1">
    <location>
        <begin position="46"/>
        <end position="66"/>
    </location>
</feature>